<feature type="compositionally biased region" description="Low complexity" evidence="1">
    <location>
        <begin position="27"/>
        <end position="50"/>
    </location>
</feature>
<dbReference type="Pfam" id="PF04338">
    <property type="entry name" value="DUF481"/>
    <property type="match status" value="1"/>
</dbReference>
<accession>A0A1H7SIN1</accession>
<dbReference type="AlphaFoldDB" id="A0A1H7SIN1"/>
<evidence type="ECO:0000256" key="1">
    <source>
        <dbReference type="SAM" id="MobiDB-lite"/>
    </source>
</evidence>
<gene>
    <name evidence="2" type="ORF">SAMN05444354_1086</name>
</gene>
<name>A0A1H7SIN1_STIAU</name>
<dbReference type="EMBL" id="FOAP01000008">
    <property type="protein sequence ID" value="SEL72510.1"/>
    <property type="molecule type" value="Genomic_DNA"/>
</dbReference>
<dbReference type="OrthoDB" id="5496507at2"/>
<keyword evidence="3" id="KW-1185">Reference proteome</keyword>
<evidence type="ECO:0000313" key="3">
    <source>
        <dbReference type="Proteomes" id="UP000182719"/>
    </source>
</evidence>
<dbReference type="RefSeq" id="WP_075007404.1">
    <property type="nucleotide sequence ID" value="NZ_FOAP01000008.1"/>
</dbReference>
<organism evidence="2 3">
    <name type="scientific">Stigmatella aurantiaca</name>
    <dbReference type="NCBI Taxonomy" id="41"/>
    <lineage>
        <taxon>Bacteria</taxon>
        <taxon>Pseudomonadati</taxon>
        <taxon>Myxococcota</taxon>
        <taxon>Myxococcia</taxon>
        <taxon>Myxococcales</taxon>
        <taxon>Cystobacterineae</taxon>
        <taxon>Archangiaceae</taxon>
        <taxon>Stigmatella</taxon>
    </lineage>
</organism>
<sequence length="328" mass="34569">MLTAFLVATSLQSQVPPASAPPPPAPAQTAAAERAAAAAESAATAAQEAAKASERMATAVEKLTEALAHPPAVPPAAMPGAPQKGDAPVVPDPWTGAVGLGLISLSGNASTLTFNGLATAQRKTRDWIYAVRAQAVYGRSRLPATETEPERAQVVALGAALQVRGDRRFTEVVSGYLLAGAETDHIKSVELRGLGEAGTGILWWDEKSADGRESFLRTDLAFRFLRETRFQYYPTREDLPDVDLGGPRLGVALRYGISKDVIFTEEAEAVPNVLGDARLLVNSQSKLTARLTQTLALATSFLVQYDSSPAEGKVSTDTALSVSIEVGF</sequence>
<dbReference type="InterPro" id="IPR007433">
    <property type="entry name" value="DUF481"/>
</dbReference>
<feature type="region of interest" description="Disordered" evidence="1">
    <location>
        <begin position="12"/>
        <end position="50"/>
    </location>
</feature>
<evidence type="ECO:0000313" key="2">
    <source>
        <dbReference type="EMBL" id="SEL72510.1"/>
    </source>
</evidence>
<proteinExistence type="predicted"/>
<protein>
    <submittedName>
        <fullName evidence="2">Putative salt-induced outer membrane protein YdiY</fullName>
    </submittedName>
</protein>
<dbReference type="Proteomes" id="UP000182719">
    <property type="component" value="Unassembled WGS sequence"/>
</dbReference>
<reference evidence="3" key="1">
    <citation type="submission" date="2016-10" db="EMBL/GenBank/DDBJ databases">
        <authorList>
            <person name="Varghese N."/>
            <person name="Submissions S."/>
        </authorList>
    </citation>
    <scope>NUCLEOTIDE SEQUENCE [LARGE SCALE GENOMIC DNA]</scope>
    <source>
        <strain evidence="3">DSM 17044</strain>
    </source>
</reference>